<dbReference type="InterPro" id="IPR051321">
    <property type="entry name" value="PHA/PHB_synthase"/>
</dbReference>
<protein>
    <submittedName>
        <fullName evidence="2">Polyhydroxyalkanoic acid synthase</fullName>
    </submittedName>
</protein>
<dbReference type="EMBL" id="ANHY01000004">
    <property type="protein sequence ID" value="EKV32014.1"/>
    <property type="molecule type" value="Genomic_DNA"/>
</dbReference>
<dbReference type="Proteomes" id="UP000009881">
    <property type="component" value="Unassembled WGS sequence"/>
</dbReference>
<dbReference type="AlphaFoldDB" id="K9H4J8"/>
<dbReference type="RefSeq" id="WP_009539275.1">
    <property type="nucleotide sequence ID" value="NZ_ANHY01000004.1"/>
</dbReference>
<reference evidence="2 3" key="1">
    <citation type="journal article" date="2013" name="Genome Announc.">
        <title>Draft Genome Sequence of an Alphaproteobacterium, Caenispirillum salinarum AK4(T), Isolated from a Solar Saltern.</title>
        <authorList>
            <person name="Khatri I."/>
            <person name="Singh A."/>
            <person name="Korpole S."/>
            <person name="Pinnaka A.K."/>
            <person name="Subramanian S."/>
        </authorList>
    </citation>
    <scope>NUCLEOTIDE SEQUENCE [LARGE SCALE GENOMIC DNA]</scope>
    <source>
        <strain evidence="2 3">AK4</strain>
    </source>
</reference>
<dbReference type="PATRIC" id="fig|1238182.3.peg.826"/>
<dbReference type="STRING" id="1238182.C882_3078"/>
<feature type="domain" description="AB hydrolase-1" evidence="1">
    <location>
        <begin position="97"/>
        <end position="341"/>
    </location>
</feature>
<evidence type="ECO:0000259" key="1">
    <source>
        <dbReference type="Pfam" id="PF00561"/>
    </source>
</evidence>
<name>K9H4J8_9PROT</name>
<dbReference type="InterPro" id="IPR029058">
    <property type="entry name" value="AB_hydrolase_fold"/>
</dbReference>
<dbReference type="eggNOG" id="COG3243">
    <property type="taxonomic scope" value="Bacteria"/>
</dbReference>
<dbReference type="PANTHER" id="PTHR36837:SF2">
    <property type="entry name" value="POLY(3-HYDROXYALKANOATE) POLYMERASE SUBUNIT PHAC"/>
    <property type="match status" value="1"/>
</dbReference>
<dbReference type="SUPFAM" id="SSF53474">
    <property type="entry name" value="alpha/beta-Hydrolases"/>
    <property type="match status" value="1"/>
</dbReference>
<evidence type="ECO:0000313" key="3">
    <source>
        <dbReference type="Proteomes" id="UP000009881"/>
    </source>
</evidence>
<keyword evidence="3" id="KW-1185">Reference proteome</keyword>
<dbReference type="InterPro" id="IPR000073">
    <property type="entry name" value="AB_hydrolase_1"/>
</dbReference>
<dbReference type="Gene3D" id="3.40.50.1820">
    <property type="entry name" value="alpha/beta hydrolase"/>
    <property type="match status" value="1"/>
</dbReference>
<dbReference type="PANTHER" id="PTHR36837">
    <property type="entry name" value="POLY(3-HYDROXYALKANOATE) POLYMERASE SUBUNIT PHAC"/>
    <property type="match status" value="1"/>
</dbReference>
<proteinExistence type="predicted"/>
<sequence>MARALDSADARLAFLGAVDAEARRRFEAFLRGIQRYRAHPYHRTVADPPVIWRRGTTGLRDYRGTAEPSPRGEGRGAAVLVVPSLVNRGYVLDLTERRSFMRYLAARGFRPFLVDWDAPGDDERDFGCTEYVHDRLSPLVDAVRAETGAEKIIVVGYCMGGTLSLPLAQARPDAVGALVTLAAPWDFHAGSRRQQRVMAALGDAMGNVVDVHGVLPVDLLQSLFATLDPGGIPRKFRAFDRMRPRSAKARDFVALEDWLNDGVALAGPLARETLFGWYADNGPGRGAWTVGDSVVDPGRIAAQTLVVVPSRDRIVPPESAEALLAACPKAQGMKVPLGHVGMMTGRRAGTLVYGPLARWMGRSARRFAA</sequence>
<evidence type="ECO:0000313" key="2">
    <source>
        <dbReference type="EMBL" id="EKV32014.1"/>
    </source>
</evidence>
<gene>
    <name evidence="2" type="ORF">C882_3078</name>
</gene>
<dbReference type="Pfam" id="PF00561">
    <property type="entry name" value="Abhydrolase_1"/>
    <property type="match status" value="1"/>
</dbReference>
<accession>K9H4J8</accession>
<organism evidence="2 3">
    <name type="scientific">Caenispirillum salinarum AK4</name>
    <dbReference type="NCBI Taxonomy" id="1238182"/>
    <lineage>
        <taxon>Bacteria</taxon>
        <taxon>Pseudomonadati</taxon>
        <taxon>Pseudomonadota</taxon>
        <taxon>Alphaproteobacteria</taxon>
        <taxon>Rhodospirillales</taxon>
        <taxon>Novispirillaceae</taxon>
        <taxon>Caenispirillum</taxon>
    </lineage>
</organism>
<comment type="caution">
    <text evidence="2">The sequence shown here is derived from an EMBL/GenBank/DDBJ whole genome shotgun (WGS) entry which is preliminary data.</text>
</comment>